<protein>
    <recommendedName>
        <fullName evidence="2 5">peptidylprolyl isomerase</fullName>
        <ecNumber evidence="2 5">5.2.1.8</ecNumber>
    </recommendedName>
</protein>
<dbReference type="SUPFAM" id="SSF109998">
    <property type="entry name" value="Triger factor/SurA peptide-binding domain-like"/>
    <property type="match status" value="1"/>
</dbReference>
<dbReference type="Pfam" id="PF00254">
    <property type="entry name" value="FKBP_C"/>
    <property type="match status" value="1"/>
</dbReference>
<dbReference type="Gene3D" id="3.10.50.40">
    <property type="match status" value="1"/>
</dbReference>
<dbReference type="GO" id="GO:0015031">
    <property type="term" value="P:protein transport"/>
    <property type="evidence" value="ECO:0007669"/>
    <property type="project" value="InterPro"/>
</dbReference>
<dbReference type="RefSeq" id="WP_154276058.1">
    <property type="nucleotide sequence ID" value="NZ_WKQN01000001.1"/>
</dbReference>
<dbReference type="AlphaFoldDB" id="A0A844DPV7"/>
<keyword evidence="3 5" id="KW-0697">Rotamase</keyword>
<feature type="domain" description="PPIase FKBP-type" evidence="6">
    <location>
        <begin position="115"/>
        <end position="177"/>
    </location>
</feature>
<dbReference type="Pfam" id="PF05698">
    <property type="entry name" value="Trigger_C"/>
    <property type="match status" value="1"/>
</dbReference>
<dbReference type="InterPro" id="IPR008880">
    <property type="entry name" value="Trigger_fac_C"/>
</dbReference>
<name>A0A844DPV7_9FIRM</name>
<evidence type="ECO:0000259" key="6">
    <source>
        <dbReference type="PROSITE" id="PS50059"/>
    </source>
</evidence>
<evidence type="ECO:0000256" key="2">
    <source>
        <dbReference type="ARBA" id="ARBA00013194"/>
    </source>
</evidence>
<evidence type="ECO:0000256" key="4">
    <source>
        <dbReference type="ARBA" id="ARBA00023235"/>
    </source>
</evidence>
<dbReference type="Gene3D" id="1.10.3120.10">
    <property type="entry name" value="Trigger factor, C-terminal domain"/>
    <property type="match status" value="1"/>
</dbReference>
<accession>A0A844DPV7</accession>
<organism evidence="7 8">
    <name type="scientific">Faecalibacterium prausnitzii</name>
    <dbReference type="NCBI Taxonomy" id="853"/>
    <lineage>
        <taxon>Bacteria</taxon>
        <taxon>Bacillati</taxon>
        <taxon>Bacillota</taxon>
        <taxon>Clostridia</taxon>
        <taxon>Eubacteriales</taxon>
        <taxon>Oscillospiraceae</taxon>
        <taxon>Faecalibacterium</taxon>
    </lineage>
</organism>
<comment type="caution">
    <text evidence="7">The sequence shown here is derived from an EMBL/GenBank/DDBJ whole genome shotgun (WGS) entry which is preliminary data.</text>
</comment>
<dbReference type="EC" id="5.2.1.8" evidence="2 5"/>
<reference evidence="7 8" key="1">
    <citation type="journal article" date="2019" name="Nat. Med.">
        <title>A library of human gut bacterial isolates paired with longitudinal multiomics data enables mechanistic microbiome research.</title>
        <authorList>
            <person name="Poyet M."/>
            <person name="Groussin M."/>
            <person name="Gibbons S.M."/>
            <person name="Avila-Pacheco J."/>
            <person name="Jiang X."/>
            <person name="Kearney S.M."/>
            <person name="Perrotta A.R."/>
            <person name="Berdy B."/>
            <person name="Zhao S."/>
            <person name="Lieberman T.D."/>
            <person name="Swanson P.K."/>
            <person name="Smith M."/>
            <person name="Roesemann S."/>
            <person name="Alexander J.E."/>
            <person name="Rich S.A."/>
            <person name="Livny J."/>
            <person name="Vlamakis H."/>
            <person name="Clish C."/>
            <person name="Bullock K."/>
            <person name="Deik A."/>
            <person name="Scott J."/>
            <person name="Pierce K.A."/>
            <person name="Xavier R.J."/>
            <person name="Alm E.J."/>
        </authorList>
    </citation>
    <scope>NUCLEOTIDE SEQUENCE [LARGE SCALE GENOMIC DNA]</scope>
    <source>
        <strain evidence="7 8">BIOML-A1</strain>
    </source>
</reference>
<proteinExistence type="predicted"/>
<evidence type="ECO:0000313" key="7">
    <source>
        <dbReference type="EMBL" id="MSC61761.1"/>
    </source>
</evidence>
<evidence type="ECO:0000256" key="3">
    <source>
        <dbReference type="ARBA" id="ARBA00023110"/>
    </source>
</evidence>
<dbReference type="PROSITE" id="PS50059">
    <property type="entry name" value="FKBP_PPIASE"/>
    <property type="match status" value="1"/>
</dbReference>
<comment type="catalytic activity">
    <reaction evidence="1 5">
        <text>[protein]-peptidylproline (omega=180) = [protein]-peptidylproline (omega=0)</text>
        <dbReference type="Rhea" id="RHEA:16237"/>
        <dbReference type="Rhea" id="RHEA-COMP:10747"/>
        <dbReference type="Rhea" id="RHEA-COMP:10748"/>
        <dbReference type="ChEBI" id="CHEBI:83833"/>
        <dbReference type="ChEBI" id="CHEBI:83834"/>
        <dbReference type="EC" id="5.2.1.8"/>
    </reaction>
</comment>
<dbReference type="EMBL" id="WKQN01000001">
    <property type="protein sequence ID" value="MSC61761.1"/>
    <property type="molecule type" value="Genomic_DNA"/>
</dbReference>
<dbReference type="SUPFAM" id="SSF54534">
    <property type="entry name" value="FKBP-like"/>
    <property type="match status" value="1"/>
</dbReference>
<dbReference type="InterPro" id="IPR037041">
    <property type="entry name" value="Trigger_fac_C_sf"/>
</dbReference>
<dbReference type="InterPro" id="IPR046357">
    <property type="entry name" value="PPIase_dom_sf"/>
</dbReference>
<evidence type="ECO:0000256" key="1">
    <source>
        <dbReference type="ARBA" id="ARBA00000971"/>
    </source>
</evidence>
<evidence type="ECO:0000256" key="5">
    <source>
        <dbReference type="PROSITE-ProRule" id="PRU00277"/>
    </source>
</evidence>
<sequence>MKIEKWVQDSAGRLDAVVLLDAGEKPSTVQVLEFVDRQAGAEKIWLLGRATLQRKDNRVLVLTCVLPAMELPQLEGRTAEYRLKPPTDAQVEQQLQALARTRMETSEDEKPARAGDLATLDFDAVLEDGTRFSGSMGRDGRYHLAAGEELPEGVWQTVVGKKAGDGFQCRVQLPYTYEDKRAAGKNAVYTGRVKKIVHQRIPMLNDAFAQSFGQENMTSLRAMIRKRFLEQEAGTARRIVSQRMLHALCDETIVVLPQLAVELEAEYQWRQLENRLEKSGISLDSHLHRLHKTREELDASIRVHAAEDMKLRAVFLAVSRQEGLTASDAETEAAVRATTQGRAGAQIDRMQLRQRLCVEKGMRYVTERMALKPAKMSMR</sequence>
<dbReference type="Proteomes" id="UP000461506">
    <property type="component" value="Unassembled WGS sequence"/>
</dbReference>
<dbReference type="InterPro" id="IPR027304">
    <property type="entry name" value="Trigger_fact/SurA_dom_sf"/>
</dbReference>
<keyword evidence="4 5" id="KW-0413">Isomerase</keyword>
<dbReference type="GO" id="GO:0003755">
    <property type="term" value="F:peptidyl-prolyl cis-trans isomerase activity"/>
    <property type="evidence" value="ECO:0007669"/>
    <property type="project" value="UniProtKB-KW"/>
</dbReference>
<dbReference type="InterPro" id="IPR001179">
    <property type="entry name" value="PPIase_FKBP_dom"/>
</dbReference>
<gene>
    <name evidence="7" type="ORF">GKD95_00055</name>
</gene>
<dbReference type="GO" id="GO:0006457">
    <property type="term" value="P:protein folding"/>
    <property type="evidence" value="ECO:0007669"/>
    <property type="project" value="InterPro"/>
</dbReference>
<evidence type="ECO:0000313" key="8">
    <source>
        <dbReference type="Proteomes" id="UP000461506"/>
    </source>
</evidence>